<comment type="caution">
    <text evidence="1">The sequence shown here is derived from an EMBL/GenBank/DDBJ whole genome shotgun (WGS) entry which is preliminary data.</text>
</comment>
<sequence length="87" mass="9917">MYRFQSFVATQFVKINEDINALLHANPSIQNNRTICQSVSNRFPLANAEQLTDLETWLDTEENRELTVIVPIVVYSKACLIYPGSNV</sequence>
<protein>
    <submittedName>
        <fullName evidence="1">Uncharacterized protein</fullName>
    </submittedName>
</protein>
<evidence type="ECO:0000313" key="1">
    <source>
        <dbReference type="EMBL" id="CAL8133551.1"/>
    </source>
</evidence>
<keyword evidence="2" id="KW-1185">Reference proteome</keyword>
<reference evidence="1 2" key="1">
    <citation type="submission" date="2024-08" db="EMBL/GenBank/DDBJ databases">
        <authorList>
            <person name="Cucini C."/>
            <person name="Frati F."/>
        </authorList>
    </citation>
    <scope>NUCLEOTIDE SEQUENCE [LARGE SCALE GENOMIC DNA]</scope>
</reference>
<organism evidence="1 2">
    <name type="scientific">Orchesella dallaii</name>
    <dbReference type="NCBI Taxonomy" id="48710"/>
    <lineage>
        <taxon>Eukaryota</taxon>
        <taxon>Metazoa</taxon>
        <taxon>Ecdysozoa</taxon>
        <taxon>Arthropoda</taxon>
        <taxon>Hexapoda</taxon>
        <taxon>Collembola</taxon>
        <taxon>Entomobryomorpha</taxon>
        <taxon>Entomobryoidea</taxon>
        <taxon>Orchesellidae</taxon>
        <taxon>Orchesellinae</taxon>
        <taxon>Orchesella</taxon>
    </lineage>
</organism>
<proteinExistence type="predicted"/>
<dbReference type="Proteomes" id="UP001642540">
    <property type="component" value="Unassembled WGS sequence"/>
</dbReference>
<gene>
    <name evidence="1" type="ORF">ODALV1_LOCUS25121</name>
</gene>
<evidence type="ECO:0000313" key="2">
    <source>
        <dbReference type="Proteomes" id="UP001642540"/>
    </source>
</evidence>
<dbReference type="EMBL" id="CAXLJM020000099">
    <property type="protein sequence ID" value="CAL8133551.1"/>
    <property type="molecule type" value="Genomic_DNA"/>
</dbReference>
<accession>A0ABP1RR91</accession>
<name>A0ABP1RR91_9HEXA</name>